<gene>
    <name evidence="1" type="ORF">L596_016720</name>
</gene>
<evidence type="ECO:0000313" key="2">
    <source>
        <dbReference type="Proteomes" id="UP000298663"/>
    </source>
</evidence>
<protein>
    <submittedName>
        <fullName evidence="1">Uncharacterized protein</fullName>
    </submittedName>
</protein>
<keyword evidence="2" id="KW-1185">Reference proteome</keyword>
<dbReference type="Proteomes" id="UP000298663">
    <property type="component" value="Unassembled WGS sequence"/>
</dbReference>
<dbReference type="EMBL" id="AZBU02000004">
    <property type="protein sequence ID" value="TKR83067.1"/>
    <property type="molecule type" value="Genomic_DNA"/>
</dbReference>
<comment type="caution">
    <text evidence="1">The sequence shown here is derived from an EMBL/GenBank/DDBJ whole genome shotgun (WGS) entry which is preliminary data.</text>
</comment>
<proteinExistence type="predicted"/>
<reference evidence="1 2" key="2">
    <citation type="journal article" date="2019" name="G3 (Bethesda)">
        <title>Hybrid Assembly of the Genome of the Entomopathogenic Nematode Steinernema carpocapsae Identifies the X-Chromosome.</title>
        <authorList>
            <person name="Serra L."/>
            <person name="Macchietto M."/>
            <person name="Macias-Munoz A."/>
            <person name="McGill C.J."/>
            <person name="Rodriguez I.M."/>
            <person name="Rodriguez B."/>
            <person name="Murad R."/>
            <person name="Mortazavi A."/>
        </authorList>
    </citation>
    <scope>NUCLEOTIDE SEQUENCE [LARGE SCALE GENOMIC DNA]</scope>
    <source>
        <strain evidence="1 2">ALL</strain>
    </source>
</reference>
<sequence>MAVIWVILPRNQRVKHHLLDLGYGIRQNRFHASGCEDFLHSQKQTNKTRPKGDSSRFLCRLQFKIIDRRNHRF</sequence>
<dbReference type="AlphaFoldDB" id="A0A4U5NIR0"/>
<accession>A0A4U5NIR0</accession>
<organism evidence="1 2">
    <name type="scientific">Steinernema carpocapsae</name>
    <name type="common">Entomopathogenic nematode</name>
    <dbReference type="NCBI Taxonomy" id="34508"/>
    <lineage>
        <taxon>Eukaryota</taxon>
        <taxon>Metazoa</taxon>
        <taxon>Ecdysozoa</taxon>
        <taxon>Nematoda</taxon>
        <taxon>Chromadorea</taxon>
        <taxon>Rhabditida</taxon>
        <taxon>Tylenchina</taxon>
        <taxon>Panagrolaimomorpha</taxon>
        <taxon>Strongyloidoidea</taxon>
        <taxon>Steinernematidae</taxon>
        <taxon>Steinernema</taxon>
    </lineage>
</organism>
<evidence type="ECO:0000313" key="1">
    <source>
        <dbReference type="EMBL" id="TKR83067.1"/>
    </source>
</evidence>
<reference evidence="1 2" key="1">
    <citation type="journal article" date="2015" name="Genome Biol.">
        <title>Comparative genomics of Steinernema reveals deeply conserved gene regulatory networks.</title>
        <authorList>
            <person name="Dillman A.R."/>
            <person name="Macchietto M."/>
            <person name="Porter C.F."/>
            <person name="Rogers A."/>
            <person name="Williams B."/>
            <person name="Antoshechkin I."/>
            <person name="Lee M.M."/>
            <person name="Goodwin Z."/>
            <person name="Lu X."/>
            <person name="Lewis E.E."/>
            <person name="Goodrich-Blair H."/>
            <person name="Stock S.P."/>
            <person name="Adams B.J."/>
            <person name="Sternberg P.W."/>
            <person name="Mortazavi A."/>
        </authorList>
    </citation>
    <scope>NUCLEOTIDE SEQUENCE [LARGE SCALE GENOMIC DNA]</scope>
    <source>
        <strain evidence="1 2">ALL</strain>
    </source>
</reference>
<name>A0A4U5NIR0_STECR</name>